<evidence type="ECO:0000313" key="2">
    <source>
        <dbReference type="Proteomes" id="UP000828941"/>
    </source>
</evidence>
<proteinExistence type="predicted"/>
<keyword evidence="2" id="KW-1185">Reference proteome</keyword>
<organism evidence="1 2">
    <name type="scientific">Bauhinia variegata</name>
    <name type="common">Purple orchid tree</name>
    <name type="synonym">Phanera variegata</name>
    <dbReference type="NCBI Taxonomy" id="167791"/>
    <lineage>
        <taxon>Eukaryota</taxon>
        <taxon>Viridiplantae</taxon>
        <taxon>Streptophyta</taxon>
        <taxon>Embryophyta</taxon>
        <taxon>Tracheophyta</taxon>
        <taxon>Spermatophyta</taxon>
        <taxon>Magnoliopsida</taxon>
        <taxon>eudicotyledons</taxon>
        <taxon>Gunneridae</taxon>
        <taxon>Pentapetalae</taxon>
        <taxon>rosids</taxon>
        <taxon>fabids</taxon>
        <taxon>Fabales</taxon>
        <taxon>Fabaceae</taxon>
        <taxon>Cercidoideae</taxon>
        <taxon>Cercideae</taxon>
        <taxon>Bauhiniinae</taxon>
        <taxon>Bauhinia</taxon>
    </lineage>
</organism>
<sequence>METRKKVMEIEKARKGQDPFAFRCGLLDLLILPPLKVEVHCLSPSPLRTLASATRRDRGSTGNCSDMTVLERQRPRTKMQQDQQHLQLHDHHRQEEENYFCGTGFNAVFSPLQLQLENSQGLIMAAAGTDSALGEVVAQAPSLKTDPALVNGWPELSKFEIPAMAYVNSAISRTCSCPPSASVKAVAEGKGKELISSEKMSSASGSRENLNKRKAEKIQNPKVVAENNNHKDKKIKMCAEEGESKITEQTSTKNPTTTANNNNRETSADTSKENSKTSEVQKPDYIHVRARRGQATDSHSLAERVRREKISERMKYLQDLVPGCNKITGKAGMLDEIINYVQSLQRQVEFLSMKLAAVNPRLDFNIDDLFAKEVFPACGPSYPTIDMGINTPDMGLRRTISAPVSLPETFLDSSCFTQILPPSTAWENDLQNLYNVEFDQARSTSYPSQQFTGPIEASILKMEM</sequence>
<dbReference type="EMBL" id="CM039439">
    <property type="protein sequence ID" value="KAI4295519.1"/>
    <property type="molecule type" value="Genomic_DNA"/>
</dbReference>
<protein>
    <submittedName>
        <fullName evidence="1">Uncharacterized protein</fullName>
    </submittedName>
</protein>
<accession>A0ACB9KED7</accession>
<name>A0ACB9KED7_BAUVA</name>
<evidence type="ECO:0000313" key="1">
    <source>
        <dbReference type="EMBL" id="KAI4295519.1"/>
    </source>
</evidence>
<dbReference type="Proteomes" id="UP000828941">
    <property type="component" value="Chromosome 14"/>
</dbReference>
<reference evidence="1 2" key="1">
    <citation type="journal article" date="2022" name="DNA Res.">
        <title>Chromosomal-level genome assembly of the orchid tree Bauhinia variegata (Leguminosae; Cercidoideae) supports the allotetraploid origin hypothesis of Bauhinia.</title>
        <authorList>
            <person name="Zhong Y."/>
            <person name="Chen Y."/>
            <person name="Zheng D."/>
            <person name="Pang J."/>
            <person name="Liu Y."/>
            <person name="Luo S."/>
            <person name="Meng S."/>
            <person name="Qian L."/>
            <person name="Wei D."/>
            <person name="Dai S."/>
            <person name="Zhou R."/>
        </authorList>
    </citation>
    <scope>NUCLEOTIDE SEQUENCE [LARGE SCALE GENOMIC DNA]</scope>
    <source>
        <strain evidence="1">BV-YZ2020</strain>
    </source>
</reference>
<comment type="caution">
    <text evidence="1">The sequence shown here is derived from an EMBL/GenBank/DDBJ whole genome shotgun (WGS) entry which is preliminary data.</text>
</comment>
<gene>
    <name evidence="1" type="ORF">L6164_035559</name>
</gene>